<feature type="compositionally biased region" description="Basic and acidic residues" evidence="1">
    <location>
        <begin position="55"/>
        <end position="64"/>
    </location>
</feature>
<evidence type="ECO:0000256" key="1">
    <source>
        <dbReference type="SAM" id="MobiDB-lite"/>
    </source>
</evidence>
<organism evidence="2 3">
    <name type="scientific">Lepeophtheirus salmonis</name>
    <name type="common">Salmon louse</name>
    <name type="synonym">Caligus salmonis</name>
    <dbReference type="NCBI Taxonomy" id="72036"/>
    <lineage>
        <taxon>Eukaryota</taxon>
        <taxon>Metazoa</taxon>
        <taxon>Ecdysozoa</taxon>
        <taxon>Arthropoda</taxon>
        <taxon>Crustacea</taxon>
        <taxon>Multicrustacea</taxon>
        <taxon>Hexanauplia</taxon>
        <taxon>Copepoda</taxon>
        <taxon>Siphonostomatoida</taxon>
        <taxon>Caligidae</taxon>
        <taxon>Lepeophtheirus</taxon>
    </lineage>
</organism>
<dbReference type="EMBL" id="HG994580">
    <property type="protein sequence ID" value="CAF2768101.1"/>
    <property type="molecule type" value="Genomic_DNA"/>
</dbReference>
<proteinExistence type="predicted"/>
<reference evidence="2" key="1">
    <citation type="submission" date="2021-02" db="EMBL/GenBank/DDBJ databases">
        <authorList>
            <person name="Bekaert M."/>
        </authorList>
    </citation>
    <scope>NUCLEOTIDE SEQUENCE</scope>
    <source>
        <strain evidence="2">IoA-00</strain>
    </source>
</reference>
<protein>
    <submittedName>
        <fullName evidence="2">(salmon louse) hypothetical protein</fullName>
    </submittedName>
</protein>
<evidence type="ECO:0000313" key="3">
    <source>
        <dbReference type="Proteomes" id="UP000675881"/>
    </source>
</evidence>
<sequence>MELTKNALLSPCPDDTALTASIKQKMCWVLNEKYKSPVIQVLLRNATILEARYSGPEESREGAIRESGSNTAGGNVDEHTATAPTKKMKLSYLQNRRAHLASKTLAPDRVQGDTMLTQFIQEDTLDAVCDPLMWWCNN</sequence>
<dbReference type="Proteomes" id="UP000675881">
    <property type="component" value="Chromosome 1"/>
</dbReference>
<gene>
    <name evidence="2" type="ORF">LSAA_1090</name>
</gene>
<keyword evidence="3" id="KW-1185">Reference proteome</keyword>
<dbReference type="AlphaFoldDB" id="A0A7R8CHI9"/>
<evidence type="ECO:0000313" key="2">
    <source>
        <dbReference type="EMBL" id="CAF2768101.1"/>
    </source>
</evidence>
<accession>A0A7R8CHI9</accession>
<name>A0A7R8CHI9_LEPSM</name>
<feature type="region of interest" description="Disordered" evidence="1">
    <location>
        <begin position="55"/>
        <end position="85"/>
    </location>
</feature>